<dbReference type="EMBL" id="QNUX01000003">
    <property type="protein sequence ID" value="RBN50989.1"/>
    <property type="molecule type" value="Genomic_DNA"/>
</dbReference>
<dbReference type="RefSeq" id="WP_113633967.1">
    <property type="nucleotide sequence ID" value="NZ_QNUX01000003.1"/>
</dbReference>
<dbReference type="Pfam" id="PF18728">
    <property type="entry name" value="HEPN_AbiV"/>
    <property type="match status" value="1"/>
</dbReference>
<protein>
    <submittedName>
        <fullName evidence="1">AbiV family abortive infection protein</fullName>
    </submittedName>
</protein>
<evidence type="ECO:0000313" key="2">
    <source>
        <dbReference type="Proteomes" id="UP000253676"/>
    </source>
</evidence>
<dbReference type="InterPro" id="IPR030987">
    <property type="entry name" value="AbiV"/>
</dbReference>
<proteinExistence type="predicted"/>
<dbReference type="OrthoDB" id="6264402at2"/>
<name>A0A366B1K5_9FLAO</name>
<evidence type="ECO:0000313" key="1">
    <source>
        <dbReference type="EMBL" id="RBN50989.1"/>
    </source>
</evidence>
<accession>A0A366B1K5</accession>
<organism evidence="1 2">
    <name type="scientific">Flavobacterium psychrolimnae</name>
    <dbReference type="NCBI Taxonomy" id="249351"/>
    <lineage>
        <taxon>Bacteria</taxon>
        <taxon>Pseudomonadati</taxon>
        <taxon>Bacteroidota</taxon>
        <taxon>Flavobacteriia</taxon>
        <taxon>Flavobacteriales</taxon>
        <taxon>Flavobacteriaceae</taxon>
        <taxon>Flavobacterium</taxon>
    </lineage>
</organism>
<dbReference type="Proteomes" id="UP000253676">
    <property type="component" value="Unassembled WGS sequence"/>
</dbReference>
<keyword evidence="2" id="KW-1185">Reference proteome</keyword>
<reference evidence="1 2" key="1">
    <citation type="submission" date="2018-07" db="EMBL/GenBank/DDBJ databases">
        <title>Complete genome sequence of Flavobacterium psychrolimnae LMG 22018.</title>
        <authorList>
            <person name="Kim D.-U."/>
        </authorList>
    </citation>
    <scope>NUCLEOTIDE SEQUENCE [LARGE SCALE GENOMIC DNA]</scope>
    <source>
        <strain evidence="1 2">LMG 22018</strain>
    </source>
</reference>
<gene>
    <name evidence="1" type="ORF">DR980_03940</name>
</gene>
<sequence>MTKPITKYKFKKLATESLKNGLRLHFDSILLYRSKSYPSALQLSILALEEISKSYWIEHYYDSSVTNTGFPDVEFEQSWLKLLYVHTKKHQAFVGWGWSMQYKESFVDSLRNGDIDKLKQTATYVGLERLNRGIDTKGRISTPEKIKAKDARKMISVINDHLLDRCEMKSYYGYAYQIQEKDDVLTENVVLRINSWGHNSGLRKDPLFKTHLKRATKQK</sequence>
<dbReference type="AlphaFoldDB" id="A0A366B1K5"/>
<comment type="caution">
    <text evidence="1">The sequence shown here is derived from an EMBL/GenBank/DDBJ whole genome shotgun (WGS) entry which is preliminary data.</text>
</comment>
<dbReference type="NCBIfam" id="TIGR04498">
    <property type="entry name" value="AbiV_defense"/>
    <property type="match status" value="1"/>
</dbReference>